<comment type="caution">
    <text evidence="1">The sequence shown here is derived from an EMBL/GenBank/DDBJ whole genome shotgun (WGS) entry which is preliminary data.</text>
</comment>
<name>A0ABW2US38_9BACI</name>
<keyword evidence="2" id="KW-1185">Reference proteome</keyword>
<dbReference type="RefSeq" id="WP_382357635.1">
    <property type="nucleotide sequence ID" value="NZ_JBHTGR010000004.1"/>
</dbReference>
<proteinExistence type="predicted"/>
<dbReference type="InterPro" id="IPR052565">
    <property type="entry name" value="Glutaredoxin-like_YDR286C"/>
</dbReference>
<evidence type="ECO:0000313" key="1">
    <source>
        <dbReference type="EMBL" id="MFC7746153.1"/>
    </source>
</evidence>
<dbReference type="InterPro" id="IPR008554">
    <property type="entry name" value="Glutaredoxin-like"/>
</dbReference>
<dbReference type="PANTHER" id="PTHR33558:SF1">
    <property type="entry name" value="GLUTAREDOXIN-LIKE PROTEIN C5ORF63 HOMOLOG"/>
    <property type="match status" value="1"/>
</dbReference>
<dbReference type="Gene3D" id="3.40.30.10">
    <property type="entry name" value="Glutaredoxin"/>
    <property type="match status" value="1"/>
</dbReference>
<evidence type="ECO:0000313" key="2">
    <source>
        <dbReference type="Proteomes" id="UP001596620"/>
    </source>
</evidence>
<sequence>MPTITIYLKDNCPLCDEALSILNLLRSDYSFEVEKWDIETNDDWLERYQLQIPVVIINGAAFNGSQISYEALERALSAFEAK</sequence>
<dbReference type="PANTHER" id="PTHR33558">
    <property type="entry name" value="GLUTAREDOXIN-LIKE PROTEIN C5ORF63 HOMOLOG"/>
    <property type="match status" value="1"/>
</dbReference>
<dbReference type="SUPFAM" id="SSF52833">
    <property type="entry name" value="Thioredoxin-like"/>
    <property type="match status" value="1"/>
</dbReference>
<dbReference type="EMBL" id="JBHTGR010000004">
    <property type="protein sequence ID" value="MFC7746153.1"/>
    <property type="molecule type" value="Genomic_DNA"/>
</dbReference>
<organism evidence="1 2">
    <name type="scientific">Lentibacillus kimchii</name>
    <dbReference type="NCBI Taxonomy" id="1542911"/>
    <lineage>
        <taxon>Bacteria</taxon>
        <taxon>Bacillati</taxon>
        <taxon>Bacillota</taxon>
        <taxon>Bacilli</taxon>
        <taxon>Bacillales</taxon>
        <taxon>Bacillaceae</taxon>
        <taxon>Lentibacillus</taxon>
    </lineage>
</organism>
<reference evidence="2" key="1">
    <citation type="journal article" date="2019" name="Int. J. Syst. Evol. Microbiol.">
        <title>The Global Catalogue of Microorganisms (GCM) 10K type strain sequencing project: providing services to taxonomists for standard genome sequencing and annotation.</title>
        <authorList>
            <consortium name="The Broad Institute Genomics Platform"/>
            <consortium name="The Broad Institute Genome Sequencing Center for Infectious Disease"/>
            <person name="Wu L."/>
            <person name="Ma J."/>
        </authorList>
    </citation>
    <scope>NUCLEOTIDE SEQUENCE [LARGE SCALE GENOMIC DNA]</scope>
    <source>
        <strain evidence="2">JCM 30234</strain>
    </source>
</reference>
<dbReference type="Pfam" id="PF05768">
    <property type="entry name" value="Glrx-like"/>
    <property type="match status" value="1"/>
</dbReference>
<dbReference type="Proteomes" id="UP001596620">
    <property type="component" value="Unassembled WGS sequence"/>
</dbReference>
<dbReference type="InterPro" id="IPR036249">
    <property type="entry name" value="Thioredoxin-like_sf"/>
</dbReference>
<accession>A0ABW2US38</accession>
<protein>
    <submittedName>
        <fullName evidence="1">Glutaredoxin family protein</fullName>
    </submittedName>
</protein>
<gene>
    <name evidence="1" type="ORF">ACFQU8_02720</name>
</gene>